<evidence type="ECO:0000256" key="2">
    <source>
        <dbReference type="ARBA" id="ARBA00023002"/>
    </source>
</evidence>
<dbReference type="PANTHER" id="PTHR11496:SF102">
    <property type="entry name" value="ALCOHOL DEHYDROGENASE 4"/>
    <property type="match status" value="1"/>
</dbReference>
<dbReference type="Pfam" id="PF00465">
    <property type="entry name" value="Fe-ADH"/>
    <property type="match status" value="1"/>
</dbReference>
<dbReference type="InterPro" id="IPR001670">
    <property type="entry name" value="ADH_Fe/GldA"/>
</dbReference>
<evidence type="ECO:0000259" key="4">
    <source>
        <dbReference type="Pfam" id="PF25137"/>
    </source>
</evidence>
<evidence type="ECO:0000256" key="1">
    <source>
        <dbReference type="ARBA" id="ARBA00007358"/>
    </source>
</evidence>
<sequence>MPEVLVVQCVQKMPLGINKYKEVGLLKIFKFMVPEIIFGKGTTRLVGESARRLGANRVFLVSDKGVAEAGWVDRAINYLKEAGLEVKVWLDVTPNPKDYEVERGTEAYLESGCDVVVGLGGGSAIDAAKAIALLATNGGKIRDYEGVDKIKKPLPPLICIATTAGAGAEVTQFSIIVDSERKVKMAIGSKSLVPDIAIIDPVLLSTKDAVLTADTGMDALSHAIEAYVSVAATPMTDVFALRAIQLIASSLRASVASRTNEEAKTTMAMASLMAGIALSNAILGAVHAMAHPLGGLLDLPHGEVNSILLPHVMRFNLIACVERYAQIAQAMGERTEGLSMREAAEKAIAAVERLRSDIGIKPRLSDVGLKEEHIPALSRAAVADVCLVTNPRDATEEEIAEIYRAAL</sequence>
<organism evidence="5 6">
    <name type="scientific">Thermacetogenium phaeum</name>
    <dbReference type="NCBI Taxonomy" id="85874"/>
    <lineage>
        <taxon>Bacteria</taxon>
        <taxon>Bacillati</taxon>
        <taxon>Bacillota</taxon>
        <taxon>Clostridia</taxon>
        <taxon>Thermoanaerobacterales</taxon>
        <taxon>Thermoanaerobacteraceae</taxon>
        <taxon>Thermacetogenium</taxon>
    </lineage>
</organism>
<dbReference type="FunFam" id="1.20.1090.10:FF:000001">
    <property type="entry name" value="Aldehyde-alcohol dehydrogenase"/>
    <property type="match status" value="1"/>
</dbReference>
<feature type="domain" description="Alcohol dehydrogenase iron-type/glycerol dehydrogenase GldA" evidence="3">
    <location>
        <begin position="35"/>
        <end position="201"/>
    </location>
</feature>
<dbReference type="Gene3D" id="3.40.50.1970">
    <property type="match status" value="1"/>
</dbReference>
<evidence type="ECO:0000313" key="5">
    <source>
        <dbReference type="EMBL" id="KUK35781.1"/>
    </source>
</evidence>
<dbReference type="AlphaFoldDB" id="A0A117LAT0"/>
<name>A0A117LAT0_9THEO</name>
<reference evidence="6" key="1">
    <citation type="journal article" date="2015" name="MBio">
        <title>Genome-Resolved Metagenomic Analysis Reveals Roles for Candidate Phyla and Other Microbial Community Members in Biogeochemical Transformations in Oil Reservoirs.</title>
        <authorList>
            <person name="Hu P."/>
            <person name="Tom L."/>
            <person name="Singh A."/>
            <person name="Thomas B.C."/>
            <person name="Baker B.J."/>
            <person name="Piceno Y.M."/>
            <person name="Andersen G.L."/>
            <person name="Banfield J.F."/>
        </authorList>
    </citation>
    <scope>NUCLEOTIDE SEQUENCE [LARGE SCALE GENOMIC DNA]</scope>
</reference>
<dbReference type="SUPFAM" id="SSF56796">
    <property type="entry name" value="Dehydroquinate synthase-like"/>
    <property type="match status" value="1"/>
</dbReference>
<gene>
    <name evidence="5" type="ORF">XD66_1510</name>
</gene>
<dbReference type="InterPro" id="IPR039697">
    <property type="entry name" value="Alcohol_dehydrogenase_Fe"/>
</dbReference>
<accession>A0A117LAT0</accession>
<proteinExistence type="inferred from homology"/>
<dbReference type="CDD" id="cd17814">
    <property type="entry name" value="Fe-ADH-like"/>
    <property type="match status" value="1"/>
</dbReference>
<comment type="similarity">
    <text evidence="1">Belongs to the iron-containing alcohol dehydrogenase family.</text>
</comment>
<dbReference type="Gene3D" id="1.20.1090.10">
    <property type="entry name" value="Dehydroquinate synthase-like - alpha domain"/>
    <property type="match status" value="1"/>
</dbReference>
<comment type="caution">
    <text evidence="5">The sequence shown here is derived from an EMBL/GenBank/DDBJ whole genome shotgun (WGS) entry which is preliminary data.</text>
</comment>
<dbReference type="Proteomes" id="UP000053326">
    <property type="component" value="Unassembled WGS sequence"/>
</dbReference>
<dbReference type="GO" id="GO:0046872">
    <property type="term" value="F:metal ion binding"/>
    <property type="evidence" value="ECO:0007669"/>
    <property type="project" value="InterPro"/>
</dbReference>
<dbReference type="Pfam" id="PF25137">
    <property type="entry name" value="ADH_Fe_C"/>
    <property type="match status" value="1"/>
</dbReference>
<dbReference type="GO" id="GO:0004022">
    <property type="term" value="F:alcohol dehydrogenase (NAD+) activity"/>
    <property type="evidence" value="ECO:0007669"/>
    <property type="project" value="TreeGrafter"/>
</dbReference>
<dbReference type="EMBL" id="LGFO01000258">
    <property type="protein sequence ID" value="KUK35781.1"/>
    <property type="molecule type" value="Genomic_DNA"/>
</dbReference>
<keyword evidence="2" id="KW-0560">Oxidoreductase</keyword>
<dbReference type="PANTHER" id="PTHR11496">
    <property type="entry name" value="ALCOHOL DEHYDROGENASE"/>
    <property type="match status" value="1"/>
</dbReference>
<dbReference type="InterPro" id="IPR056798">
    <property type="entry name" value="ADH_Fe_C"/>
</dbReference>
<feature type="domain" description="Fe-containing alcohol dehydrogenase-like C-terminal" evidence="4">
    <location>
        <begin position="212"/>
        <end position="407"/>
    </location>
</feature>
<dbReference type="PATRIC" id="fig|85874.4.peg.1192"/>
<evidence type="ECO:0000313" key="6">
    <source>
        <dbReference type="Proteomes" id="UP000053326"/>
    </source>
</evidence>
<protein>
    <submittedName>
        <fullName evidence="5">1,3-propanediol dehydrogenase DhaT</fullName>
    </submittedName>
</protein>
<dbReference type="FunFam" id="3.40.50.1970:FF:000003">
    <property type="entry name" value="Alcohol dehydrogenase, iron-containing"/>
    <property type="match status" value="1"/>
</dbReference>
<evidence type="ECO:0000259" key="3">
    <source>
        <dbReference type="Pfam" id="PF00465"/>
    </source>
</evidence>